<dbReference type="Pfam" id="PF01055">
    <property type="entry name" value="Glyco_hydro_31_2nd"/>
    <property type="match status" value="2"/>
</dbReference>
<organism evidence="5">
    <name type="scientific">Anisakis simplex</name>
    <name type="common">Herring worm</name>
    <dbReference type="NCBI Taxonomy" id="6269"/>
    <lineage>
        <taxon>Eukaryota</taxon>
        <taxon>Metazoa</taxon>
        <taxon>Ecdysozoa</taxon>
        <taxon>Nematoda</taxon>
        <taxon>Chromadorea</taxon>
        <taxon>Rhabditida</taxon>
        <taxon>Spirurina</taxon>
        <taxon>Ascaridomorpha</taxon>
        <taxon>Ascaridoidea</taxon>
        <taxon>Anisakidae</taxon>
        <taxon>Anisakis</taxon>
        <taxon>Anisakis simplex complex</taxon>
    </lineage>
</organism>
<evidence type="ECO:0000259" key="4">
    <source>
        <dbReference type="Pfam" id="PF13802"/>
    </source>
</evidence>
<feature type="domain" description="Glycoside hydrolase family 31 N-terminal" evidence="4">
    <location>
        <begin position="40"/>
        <end position="116"/>
    </location>
</feature>
<dbReference type="CDD" id="cd14752">
    <property type="entry name" value="GH31_N"/>
    <property type="match status" value="1"/>
</dbReference>
<dbReference type="InterPro" id="IPR025887">
    <property type="entry name" value="Glyco_hydro_31_N_dom"/>
</dbReference>
<dbReference type="InterPro" id="IPR013780">
    <property type="entry name" value="Glyco_hydro_b"/>
</dbReference>
<dbReference type="SUPFAM" id="SSF51445">
    <property type="entry name" value="(Trans)glycosidases"/>
    <property type="match status" value="1"/>
</dbReference>
<comment type="similarity">
    <text evidence="1 2">Belongs to the glycosyl hydrolase 31 family.</text>
</comment>
<dbReference type="SUPFAM" id="SSF74650">
    <property type="entry name" value="Galactose mutarotase-like"/>
    <property type="match status" value="1"/>
</dbReference>
<dbReference type="WBParaSite" id="ASIM_0001461401-mRNA-1">
    <property type="protein sequence ID" value="ASIM_0001461401-mRNA-1"/>
    <property type="gene ID" value="ASIM_0001461401"/>
</dbReference>
<dbReference type="Gene3D" id="2.60.40.1760">
    <property type="entry name" value="glycosyl hydrolase (family 31)"/>
    <property type="match status" value="1"/>
</dbReference>
<feature type="domain" description="Glycoside hydrolase family 31 TIM barrel" evidence="3">
    <location>
        <begin position="374"/>
        <end position="421"/>
    </location>
</feature>
<reference evidence="5" key="1">
    <citation type="submission" date="2017-02" db="UniProtKB">
        <authorList>
            <consortium name="WormBaseParasite"/>
        </authorList>
    </citation>
    <scope>IDENTIFICATION</scope>
</reference>
<dbReference type="GO" id="GO:0005975">
    <property type="term" value="P:carbohydrate metabolic process"/>
    <property type="evidence" value="ECO:0007669"/>
    <property type="project" value="InterPro"/>
</dbReference>
<evidence type="ECO:0000256" key="2">
    <source>
        <dbReference type="RuleBase" id="RU361185"/>
    </source>
</evidence>
<dbReference type="PANTHER" id="PTHR22762">
    <property type="entry name" value="ALPHA-GLUCOSIDASE"/>
    <property type="match status" value="1"/>
</dbReference>
<dbReference type="InterPro" id="IPR011013">
    <property type="entry name" value="Gal_mutarotase_sf_dom"/>
</dbReference>
<keyword evidence="2" id="KW-0378">Hydrolase</keyword>
<dbReference type="GO" id="GO:0030246">
    <property type="term" value="F:carbohydrate binding"/>
    <property type="evidence" value="ECO:0007669"/>
    <property type="project" value="InterPro"/>
</dbReference>
<dbReference type="GO" id="GO:0004558">
    <property type="term" value="F:alpha-1,4-glucosidase activity"/>
    <property type="evidence" value="ECO:0007669"/>
    <property type="project" value="TreeGrafter"/>
</dbReference>
<evidence type="ECO:0000256" key="1">
    <source>
        <dbReference type="ARBA" id="ARBA00007806"/>
    </source>
</evidence>
<dbReference type="Pfam" id="PF13802">
    <property type="entry name" value="Gal_mutarotas_2"/>
    <property type="match status" value="1"/>
</dbReference>
<protein>
    <submittedName>
        <fullName evidence="5">NtCtMGAM_N domain-containing protein</fullName>
    </submittedName>
</protein>
<evidence type="ECO:0000259" key="3">
    <source>
        <dbReference type="Pfam" id="PF01055"/>
    </source>
</evidence>
<feature type="domain" description="Glycoside hydrolase family 31 TIM barrel" evidence="3">
    <location>
        <begin position="217"/>
        <end position="353"/>
    </location>
</feature>
<accession>A0A0M3K180</accession>
<proteinExistence type="inferred from homology"/>
<evidence type="ECO:0000313" key="5">
    <source>
        <dbReference type="WBParaSite" id="ASIM_0001461401-mRNA-1"/>
    </source>
</evidence>
<dbReference type="InterPro" id="IPR017853">
    <property type="entry name" value="GH"/>
</dbReference>
<dbReference type="Gene3D" id="2.60.40.1180">
    <property type="entry name" value="Golgi alpha-mannosidase II"/>
    <property type="match status" value="1"/>
</dbReference>
<dbReference type="Gene3D" id="3.20.20.80">
    <property type="entry name" value="Glycosidases"/>
    <property type="match status" value="2"/>
</dbReference>
<name>A0A0M3K180_ANISI</name>
<keyword evidence="2" id="KW-0326">Glycosidase</keyword>
<dbReference type="AlphaFoldDB" id="A0A0M3K180"/>
<sequence>LHIDNSSDMFAFKVSRSNGSTPIWDTSIGSFLFSDQYIQIATFLPSDRVFGFGEHAHSSLKHDLSRYTTWGMLARDEMPEYSERPLKNLYGVHPFYLCVESDFSAHGVFFANSAPQEVTLGPGPHLVYRTIGGNLDIYIFEGPTPQMVIEQYLQLVGMPLLPPLWSLGFQTEYSDGCSELSSWSILIASVFLSYCLLRIQKHFKVSLDCTAVVEIGRNGYASANELDQVVRQTESRGILFNVININTDYMHDFNDFTLNNDWKQLTNITQKWHEQGYKLTIFINTGISVKNPWFKDAIDNNVSFIEWPTEDLVPTETNSLYAETNGTKVAFDGVWLSGDEPTSFGTNQQNPWYFNDSAHHAKIVPLKCPLSGTSTYPSSGSYAGHWLGATSARWDDLRGSIITTQEFNMFGIPYVGAYICGDDSTVDDVELSEEFQITFAAENNWYLRYPHRYKKKQPIMQVESVEVSAYLPNGRWYSLGTEDYGLEIAPGDRLFSASGNCIPRQRTASTALLSLMNPFDLLIALDETDHAEGSFRWEYGADQSKIPYQSASNFVFNANPENSVLLITSRIHDSRVPPFDVIEVLGIRYVPDLTSVKIDSHLAKVDQQKSYWNEPKKLIHIEGDGLIHLQTNTSITIEWNHKKFVEYFILIWLKMKTLN</sequence>
<dbReference type="InterPro" id="IPR000322">
    <property type="entry name" value="Glyco_hydro_31_TIM"/>
</dbReference>
<dbReference type="PANTHER" id="PTHR22762:SF94">
    <property type="entry name" value="P-TYPE DOMAIN-CONTAINING PROTEIN"/>
    <property type="match status" value="1"/>
</dbReference>